<dbReference type="VEuPathDB" id="VectorBase:MDOMA2_001127"/>
<reference evidence="7" key="2">
    <citation type="submission" date="2025-04" db="UniProtKB">
        <authorList>
            <consortium name="RefSeq"/>
        </authorList>
    </citation>
    <scope>IDENTIFICATION</scope>
    <source>
        <strain evidence="7">Aabys</strain>
    </source>
</reference>
<dbReference type="eggNOG" id="KOG3591">
    <property type="taxonomic scope" value="Eukaryota"/>
</dbReference>
<dbReference type="Gene3D" id="2.60.40.790">
    <property type="match status" value="1"/>
</dbReference>
<dbReference type="VEuPathDB" id="VectorBase:MDOA005637"/>
<evidence type="ECO:0000313" key="5">
    <source>
        <dbReference type="EnsemblMetazoa" id="MDOA005637-PA"/>
    </source>
</evidence>
<dbReference type="PROSITE" id="PS01031">
    <property type="entry name" value="SHSP"/>
    <property type="match status" value="1"/>
</dbReference>
<keyword evidence="1 7" id="KW-0346">Stress response</keyword>
<dbReference type="OrthoDB" id="1431247at2759"/>
<dbReference type="Proteomes" id="UP001652621">
    <property type="component" value="Unplaced"/>
</dbReference>
<dbReference type="PANTHER" id="PTHR45640:SF13">
    <property type="entry name" value="HEAT SHOCK PROTEIN 22-RELATED"/>
    <property type="match status" value="1"/>
</dbReference>
<dbReference type="EnsemblMetazoa" id="MDOA005637-RA">
    <property type="protein sequence ID" value="MDOA005637-PA"/>
    <property type="gene ID" value="MDOA005637"/>
</dbReference>
<organism evidence="5">
    <name type="scientific">Musca domestica</name>
    <name type="common">House fly</name>
    <dbReference type="NCBI Taxonomy" id="7370"/>
    <lineage>
        <taxon>Eukaryota</taxon>
        <taxon>Metazoa</taxon>
        <taxon>Ecdysozoa</taxon>
        <taxon>Arthropoda</taxon>
        <taxon>Hexapoda</taxon>
        <taxon>Insecta</taxon>
        <taxon>Pterygota</taxon>
        <taxon>Neoptera</taxon>
        <taxon>Endopterygota</taxon>
        <taxon>Diptera</taxon>
        <taxon>Brachycera</taxon>
        <taxon>Muscomorpha</taxon>
        <taxon>Muscoidea</taxon>
        <taxon>Muscidae</taxon>
        <taxon>Musca</taxon>
    </lineage>
</organism>
<sequence>MAALPFLLNLDPHPFYNPDMFPNSVYRRHHARQHHPLDMHTMGLISRLAPHFRHLEISKGKDDLSPVVGGGLNHKDEEFSVYLDVGLFRPDELNVKVVNNHLIIEAKHEERESDDSGYISRHFVRRYDLPKDCDHDAIVSKLTADGVLSVTLPKIKDGVKERVIPIQQTGPHDLFLKNKSNDEEKDKTDQ</sequence>
<gene>
    <name evidence="5" type="primary">101899203</name>
    <name evidence="7" type="synonym">LOC101899203</name>
</gene>
<dbReference type="GO" id="GO:0009408">
    <property type="term" value="P:response to heat"/>
    <property type="evidence" value="ECO:0007669"/>
    <property type="project" value="TreeGrafter"/>
</dbReference>
<evidence type="ECO:0000259" key="4">
    <source>
        <dbReference type="PROSITE" id="PS01031"/>
    </source>
</evidence>
<reference evidence="5" key="1">
    <citation type="submission" date="2020-05" db="UniProtKB">
        <authorList>
            <consortium name="EnsemblMetazoa"/>
        </authorList>
    </citation>
    <scope>IDENTIFICATION</scope>
    <source>
        <strain evidence="5">Aabys</strain>
    </source>
</reference>
<dbReference type="InterPro" id="IPR008978">
    <property type="entry name" value="HSP20-like_chaperone"/>
</dbReference>
<name>A0A1I8MJR1_MUSDO</name>
<dbReference type="InterPro" id="IPR002068">
    <property type="entry name" value="A-crystallin/Hsp20_dom"/>
</dbReference>
<evidence type="ECO:0000313" key="7">
    <source>
        <dbReference type="RefSeq" id="XP_005190103.1"/>
    </source>
</evidence>
<accession>A0A1I8MJR1</accession>
<protein>
    <submittedName>
        <fullName evidence="7">Heat shock protein 67B3</fullName>
    </submittedName>
</protein>
<evidence type="ECO:0000313" key="6">
    <source>
        <dbReference type="Proteomes" id="UP001652621"/>
    </source>
</evidence>
<dbReference type="CDD" id="cd06526">
    <property type="entry name" value="metazoan_ACD"/>
    <property type="match status" value="1"/>
</dbReference>
<dbReference type="RefSeq" id="XP_005190103.1">
    <property type="nucleotide sequence ID" value="XM_005190046.3"/>
</dbReference>
<evidence type="ECO:0000256" key="3">
    <source>
        <dbReference type="RuleBase" id="RU003616"/>
    </source>
</evidence>
<keyword evidence="6" id="KW-1185">Reference proteome</keyword>
<dbReference type="PRINTS" id="PR00299">
    <property type="entry name" value="ACRYSTALLIN"/>
</dbReference>
<feature type="domain" description="SHSP" evidence="4">
    <location>
        <begin position="58"/>
        <end position="169"/>
    </location>
</feature>
<proteinExistence type="inferred from homology"/>
<comment type="similarity">
    <text evidence="2 3">Belongs to the small heat shock protein (HSP20) family.</text>
</comment>
<dbReference type="GO" id="GO:0005737">
    <property type="term" value="C:cytoplasm"/>
    <property type="evidence" value="ECO:0007669"/>
    <property type="project" value="TreeGrafter"/>
</dbReference>
<dbReference type="AlphaFoldDB" id="A0A1I8MJR1"/>
<dbReference type="PANTHER" id="PTHR45640">
    <property type="entry name" value="HEAT SHOCK PROTEIN HSP-12.2-RELATED"/>
    <property type="match status" value="1"/>
</dbReference>
<dbReference type="SUPFAM" id="SSF49764">
    <property type="entry name" value="HSP20-like chaperones"/>
    <property type="match status" value="1"/>
</dbReference>
<dbReference type="GO" id="GO:0005634">
    <property type="term" value="C:nucleus"/>
    <property type="evidence" value="ECO:0007669"/>
    <property type="project" value="TreeGrafter"/>
</dbReference>
<dbReference type="GO" id="GO:0042026">
    <property type="term" value="P:protein refolding"/>
    <property type="evidence" value="ECO:0007669"/>
    <property type="project" value="TreeGrafter"/>
</dbReference>
<evidence type="ECO:0000256" key="1">
    <source>
        <dbReference type="ARBA" id="ARBA00023016"/>
    </source>
</evidence>
<evidence type="ECO:0000256" key="2">
    <source>
        <dbReference type="PROSITE-ProRule" id="PRU00285"/>
    </source>
</evidence>
<dbReference type="KEGG" id="mde:101899203"/>
<dbReference type="Pfam" id="PF00011">
    <property type="entry name" value="HSP20"/>
    <property type="match status" value="1"/>
</dbReference>
<dbReference type="GO" id="GO:0051082">
    <property type="term" value="F:unfolded protein binding"/>
    <property type="evidence" value="ECO:0007669"/>
    <property type="project" value="TreeGrafter"/>
</dbReference>
<dbReference type="InterPro" id="IPR001436">
    <property type="entry name" value="Alpha-crystallin/sHSP_animal"/>
</dbReference>
<dbReference type="STRING" id="7370.A0A1I8MJR1"/>